<name>A0A0A8ZIC8_ARUDO</name>
<protein>
    <submittedName>
        <fullName evidence="1">Uncharacterized protein</fullName>
    </submittedName>
</protein>
<organism evidence="1">
    <name type="scientific">Arundo donax</name>
    <name type="common">Giant reed</name>
    <name type="synonym">Donax arundinaceus</name>
    <dbReference type="NCBI Taxonomy" id="35708"/>
    <lineage>
        <taxon>Eukaryota</taxon>
        <taxon>Viridiplantae</taxon>
        <taxon>Streptophyta</taxon>
        <taxon>Embryophyta</taxon>
        <taxon>Tracheophyta</taxon>
        <taxon>Spermatophyta</taxon>
        <taxon>Magnoliopsida</taxon>
        <taxon>Liliopsida</taxon>
        <taxon>Poales</taxon>
        <taxon>Poaceae</taxon>
        <taxon>PACMAD clade</taxon>
        <taxon>Arundinoideae</taxon>
        <taxon>Arundineae</taxon>
        <taxon>Arundo</taxon>
    </lineage>
</organism>
<accession>A0A0A8ZIC8</accession>
<sequence>MYRWSIFHMFAYSNMLDIYDCFFEIFFYVTSAQTTIGANAPMCTLTWH</sequence>
<dbReference type="AlphaFoldDB" id="A0A0A8ZIC8"/>
<evidence type="ECO:0000313" key="1">
    <source>
        <dbReference type="EMBL" id="JAD39119.1"/>
    </source>
</evidence>
<proteinExistence type="predicted"/>
<reference evidence="1" key="1">
    <citation type="submission" date="2014-09" db="EMBL/GenBank/DDBJ databases">
        <authorList>
            <person name="Magalhaes I.L.F."/>
            <person name="Oliveira U."/>
            <person name="Santos F.R."/>
            <person name="Vidigal T.H.D.A."/>
            <person name="Brescovit A.D."/>
            <person name="Santos A.J."/>
        </authorList>
    </citation>
    <scope>NUCLEOTIDE SEQUENCE</scope>
    <source>
        <tissue evidence="1">Shoot tissue taken approximately 20 cm above the soil surface</tissue>
    </source>
</reference>
<reference evidence="1" key="2">
    <citation type="journal article" date="2015" name="Data Brief">
        <title>Shoot transcriptome of the giant reed, Arundo donax.</title>
        <authorList>
            <person name="Barrero R.A."/>
            <person name="Guerrero F.D."/>
            <person name="Moolhuijzen P."/>
            <person name="Goolsby J.A."/>
            <person name="Tidwell J."/>
            <person name="Bellgard S.E."/>
            <person name="Bellgard M.I."/>
        </authorList>
    </citation>
    <scope>NUCLEOTIDE SEQUENCE</scope>
    <source>
        <tissue evidence="1">Shoot tissue taken approximately 20 cm above the soil surface</tissue>
    </source>
</reference>
<dbReference type="EMBL" id="GBRH01258776">
    <property type="protein sequence ID" value="JAD39119.1"/>
    <property type="molecule type" value="Transcribed_RNA"/>
</dbReference>